<dbReference type="Proteomes" id="UP000250780">
    <property type="component" value="Unassembled WGS sequence"/>
</dbReference>
<evidence type="ECO:0000256" key="2">
    <source>
        <dbReference type="ARBA" id="ARBA00022691"/>
    </source>
</evidence>
<dbReference type="PANTHER" id="PTHR32331">
    <property type="entry name" value="UPF0313 PROTEIN YGIQ"/>
    <property type="match status" value="1"/>
</dbReference>
<dbReference type="GO" id="GO:0051539">
    <property type="term" value="F:4 iron, 4 sulfur cluster binding"/>
    <property type="evidence" value="ECO:0007669"/>
    <property type="project" value="UniProtKB-KW"/>
</dbReference>
<keyword evidence="1" id="KW-0004">4Fe-4S</keyword>
<dbReference type="EMBL" id="UASD01000009">
    <property type="protein sequence ID" value="SPX17504.1"/>
    <property type="molecule type" value="Genomic_DNA"/>
</dbReference>
<sequence>MSSISLIQPDRDLFSWPQYWAACFGPAPFLPMSREEMDQLGWDSCDIILVTGDAYVDHPSFGMAICGRMLEAQGFRVGIIAQPDWSSKDDFMRLGKPNLFFGVTAGNMDSMINRYTADRRLRHDDAYTPDNVAGKRPDRATLVYTQRCKEAWKDVPVILGGIEASLRRTAHYDYWSDTVRRSVLVDSKADMLMFGNGERPLVEVAHRLAMGEPISEIRDVRNTAIIVKEALPGWSGVDSTRLDTPGKIDPIPHPYGEDLPCADNKPVAPKKQEAKAVTVQPPRPKPWEKTYVLLPSFEKVKGDKVLYAHASRILHHETNPGCARALMQKTRRPLCVDQPACYSAFYRRDGQRFCAAIQARATSGLWQCPYSGLRNDPFFRSTLCVAALAAALSVLSPSTKGALFRAVPKIRSLMRSKRSATPFQVLRA</sequence>
<keyword evidence="5" id="KW-0411">Iron-sulfur</keyword>
<protein>
    <submittedName>
        <fullName evidence="7">Radical SAM superfamily protein</fullName>
    </submittedName>
</protein>
<reference evidence="7 8" key="1">
    <citation type="submission" date="2018-06" db="EMBL/GenBank/DDBJ databases">
        <authorList>
            <consortium name="Pathogen Informatics"/>
            <person name="Doyle S."/>
        </authorList>
    </citation>
    <scope>NUCLEOTIDE SEQUENCE [LARGE SCALE GENOMIC DNA]</scope>
    <source>
        <strain evidence="7 8">NCTC9073</strain>
    </source>
</reference>
<dbReference type="PANTHER" id="PTHR32331:SF0">
    <property type="entry name" value="UPF0313 PROTEIN YGIQ"/>
    <property type="match status" value="1"/>
</dbReference>
<name>A0A2X1NJI5_ECOLX</name>
<evidence type="ECO:0000256" key="4">
    <source>
        <dbReference type="ARBA" id="ARBA00023004"/>
    </source>
</evidence>
<organism evidence="7 8">
    <name type="scientific">Escherichia coli</name>
    <dbReference type="NCBI Taxonomy" id="562"/>
    <lineage>
        <taxon>Bacteria</taxon>
        <taxon>Pseudomonadati</taxon>
        <taxon>Pseudomonadota</taxon>
        <taxon>Gammaproteobacteria</taxon>
        <taxon>Enterobacterales</taxon>
        <taxon>Enterobacteriaceae</taxon>
        <taxon>Escherichia</taxon>
    </lineage>
</organism>
<accession>A0A2X1NJI5</accession>
<proteinExistence type="predicted"/>
<dbReference type="Pfam" id="PF08497">
    <property type="entry name" value="Radical_SAM_N"/>
    <property type="match status" value="1"/>
</dbReference>
<dbReference type="InterPro" id="IPR013704">
    <property type="entry name" value="UPF0313_N"/>
</dbReference>
<evidence type="ECO:0000259" key="6">
    <source>
        <dbReference type="Pfam" id="PF08497"/>
    </source>
</evidence>
<gene>
    <name evidence="7" type="ORF">NCTC9073_05322</name>
</gene>
<dbReference type="GO" id="GO:0046872">
    <property type="term" value="F:metal ion binding"/>
    <property type="evidence" value="ECO:0007669"/>
    <property type="project" value="UniProtKB-KW"/>
</dbReference>
<evidence type="ECO:0000256" key="3">
    <source>
        <dbReference type="ARBA" id="ARBA00022723"/>
    </source>
</evidence>
<evidence type="ECO:0000256" key="5">
    <source>
        <dbReference type="ARBA" id="ARBA00023014"/>
    </source>
</evidence>
<dbReference type="AlphaFoldDB" id="A0A2X1NJI5"/>
<keyword evidence="4" id="KW-0408">Iron</keyword>
<evidence type="ECO:0000256" key="1">
    <source>
        <dbReference type="ARBA" id="ARBA00022485"/>
    </source>
</evidence>
<evidence type="ECO:0000313" key="8">
    <source>
        <dbReference type="Proteomes" id="UP000250780"/>
    </source>
</evidence>
<keyword evidence="2" id="KW-0949">S-adenosyl-L-methionine</keyword>
<feature type="domain" description="UPF0313" evidence="6">
    <location>
        <begin position="29"/>
        <end position="340"/>
    </location>
</feature>
<evidence type="ECO:0000313" key="7">
    <source>
        <dbReference type="EMBL" id="SPX17504.1"/>
    </source>
</evidence>
<keyword evidence="3" id="KW-0479">Metal-binding</keyword>
<dbReference type="InterPro" id="IPR022946">
    <property type="entry name" value="UPF0313"/>
</dbReference>